<name>A0A6B0T224_9EURY</name>
<dbReference type="OrthoDB" id="202907at2157"/>
<dbReference type="EMBL" id="WUUT01000001">
    <property type="protein sequence ID" value="MXR50286.1"/>
    <property type="molecule type" value="Genomic_DNA"/>
</dbReference>
<sequence>MRRLLSASQTFDLTIITGAFVALYWILYVDPLTGEIVGLALGTIPVLAGVVRYVEPEQYVSQTLTGAAAVALGGGAPATILYGTPAGTWLVGSRPLPLALGTMLAVVGVALVARRSLGAALREEGVPTA</sequence>
<protein>
    <submittedName>
        <fullName evidence="2">Uncharacterized protein</fullName>
    </submittedName>
</protein>
<dbReference type="AlphaFoldDB" id="A0A6B0T224"/>
<accession>A0A6B0T224</accession>
<evidence type="ECO:0000256" key="1">
    <source>
        <dbReference type="SAM" id="Phobius"/>
    </source>
</evidence>
<keyword evidence="1" id="KW-0812">Transmembrane</keyword>
<comment type="caution">
    <text evidence="2">The sequence shown here is derived from an EMBL/GenBank/DDBJ whole genome shotgun (WGS) entry which is preliminary data.</text>
</comment>
<proteinExistence type="predicted"/>
<feature type="transmembrane region" description="Helical" evidence="1">
    <location>
        <begin position="36"/>
        <end position="54"/>
    </location>
</feature>
<keyword evidence="3" id="KW-1185">Reference proteome</keyword>
<dbReference type="Proteomes" id="UP000466535">
    <property type="component" value="Unassembled WGS sequence"/>
</dbReference>
<evidence type="ECO:0000313" key="3">
    <source>
        <dbReference type="Proteomes" id="UP000466535"/>
    </source>
</evidence>
<feature type="transmembrane region" description="Helical" evidence="1">
    <location>
        <begin position="12"/>
        <end position="30"/>
    </location>
</feature>
<organism evidence="2 3">
    <name type="scientific">Halovenus carboxidivorans</name>
    <dbReference type="NCBI Taxonomy" id="2692199"/>
    <lineage>
        <taxon>Archaea</taxon>
        <taxon>Methanobacteriati</taxon>
        <taxon>Methanobacteriota</taxon>
        <taxon>Stenosarchaea group</taxon>
        <taxon>Halobacteria</taxon>
        <taxon>Halobacteriales</taxon>
        <taxon>Haloarculaceae</taxon>
        <taxon>Halovenus</taxon>
    </lineage>
</organism>
<feature type="transmembrane region" description="Helical" evidence="1">
    <location>
        <begin position="66"/>
        <end position="84"/>
    </location>
</feature>
<evidence type="ECO:0000313" key="2">
    <source>
        <dbReference type="EMBL" id="MXR50286.1"/>
    </source>
</evidence>
<dbReference type="RefSeq" id="WP_159762433.1">
    <property type="nucleotide sequence ID" value="NZ_WUUT01000001.1"/>
</dbReference>
<gene>
    <name evidence="2" type="ORF">GRX03_01505</name>
</gene>
<feature type="transmembrane region" description="Helical" evidence="1">
    <location>
        <begin position="96"/>
        <end position="113"/>
    </location>
</feature>
<keyword evidence="1" id="KW-0472">Membrane</keyword>
<keyword evidence="1" id="KW-1133">Transmembrane helix</keyword>
<reference evidence="2 3" key="1">
    <citation type="submission" date="2019-12" db="EMBL/GenBank/DDBJ databases">
        <title>Isolation and characterization of three novel carbon monoxide-oxidizing members of Halobacteria from salione crusts and soils.</title>
        <authorList>
            <person name="Myers M.R."/>
            <person name="King G.M."/>
        </authorList>
    </citation>
    <scope>NUCLEOTIDE SEQUENCE [LARGE SCALE GENOMIC DNA]</scope>
    <source>
        <strain evidence="2 3">WSH3</strain>
    </source>
</reference>